<dbReference type="CDD" id="cd05483">
    <property type="entry name" value="retropepsin_like_bacteria"/>
    <property type="match status" value="1"/>
</dbReference>
<gene>
    <name evidence="2" type="ORF">DFR46_0576</name>
</gene>
<keyword evidence="2" id="KW-0645">Protease</keyword>
<dbReference type="NCBIfam" id="TIGR02281">
    <property type="entry name" value="clan_AA_DTGA"/>
    <property type="match status" value="1"/>
</dbReference>
<dbReference type="SUPFAM" id="SSF50630">
    <property type="entry name" value="Acid proteases"/>
    <property type="match status" value="1"/>
</dbReference>
<dbReference type="AlphaFoldDB" id="A0A3D9FCQ5"/>
<evidence type="ECO:0000313" key="2">
    <source>
        <dbReference type="EMBL" id="RED15579.1"/>
    </source>
</evidence>
<feature type="transmembrane region" description="Helical" evidence="1">
    <location>
        <begin position="6"/>
        <end position="24"/>
    </location>
</feature>
<dbReference type="OrthoDB" id="7595324at2"/>
<evidence type="ECO:0000256" key="1">
    <source>
        <dbReference type="SAM" id="Phobius"/>
    </source>
</evidence>
<proteinExistence type="predicted"/>
<evidence type="ECO:0000313" key="3">
    <source>
        <dbReference type="Proteomes" id="UP000256310"/>
    </source>
</evidence>
<dbReference type="GO" id="GO:0006508">
    <property type="term" value="P:proteolysis"/>
    <property type="evidence" value="ECO:0007669"/>
    <property type="project" value="UniProtKB-KW"/>
</dbReference>
<organism evidence="2 3">
    <name type="scientific">Parasphingopyxis lamellibrachiae</name>
    <dbReference type="NCBI Taxonomy" id="680125"/>
    <lineage>
        <taxon>Bacteria</taxon>
        <taxon>Pseudomonadati</taxon>
        <taxon>Pseudomonadota</taxon>
        <taxon>Alphaproteobacteria</taxon>
        <taxon>Sphingomonadales</taxon>
        <taxon>Sphingomonadaceae</taxon>
        <taxon>Parasphingopyxis</taxon>
    </lineage>
</organism>
<comment type="caution">
    <text evidence="2">The sequence shown here is derived from an EMBL/GenBank/DDBJ whole genome shotgun (WGS) entry which is preliminary data.</text>
</comment>
<feature type="transmembrane region" description="Helical" evidence="1">
    <location>
        <begin position="36"/>
        <end position="53"/>
    </location>
</feature>
<accession>A0A3D9FCQ5</accession>
<sequence length="197" mass="21353">MTEGQGIDLIWAVVMLVVVVSALLSRRIPMGQAAKMALAWVAIFAIGLTIYAFRNDIKAFGQRVWYEISPPETVAEGEALHIRKSPDGHFWVDVSINGNEERFLIDSGATVTALSVGAALRSDVEPGYGYPMILNTANGAISADRAEARTLIVGTIRRENMPVVIAEEFGGTNVLGMNFLSSLSSWSVEGDWLVLEP</sequence>
<keyword evidence="1" id="KW-1133">Transmembrane helix</keyword>
<dbReference type="InterPro" id="IPR011969">
    <property type="entry name" value="Clan_AA_Asp_peptidase_C"/>
</dbReference>
<dbReference type="InterPro" id="IPR021109">
    <property type="entry name" value="Peptidase_aspartic_dom_sf"/>
</dbReference>
<dbReference type="Proteomes" id="UP000256310">
    <property type="component" value="Unassembled WGS sequence"/>
</dbReference>
<keyword evidence="3" id="KW-1185">Reference proteome</keyword>
<dbReference type="EMBL" id="QRDP01000004">
    <property type="protein sequence ID" value="RED15579.1"/>
    <property type="molecule type" value="Genomic_DNA"/>
</dbReference>
<reference evidence="2 3" key="1">
    <citation type="submission" date="2018-07" db="EMBL/GenBank/DDBJ databases">
        <title>Genomic Encyclopedia of Type Strains, Phase IV (KMG-IV): sequencing the most valuable type-strain genomes for metagenomic binning, comparative biology and taxonomic classification.</title>
        <authorList>
            <person name="Goeker M."/>
        </authorList>
    </citation>
    <scope>NUCLEOTIDE SEQUENCE [LARGE SCALE GENOMIC DNA]</scope>
    <source>
        <strain evidence="2 3">DSM 26725</strain>
    </source>
</reference>
<name>A0A3D9FCQ5_9SPHN</name>
<dbReference type="Gene3D" id="2.40.70.10">
    <property type="entry name" value="Acid Proteases"/>
    <property type="match status" value="1"/>
</dbReference>
<dbReference type="RefSeq" id="WP_116235084.1">
    <property type="nucleotide sequence ID" value="NZ_QRDP01000004.1"/>
</dbReference>
<keyword evidence="1" id="KW-0472">Membrane</keyword>
<dbReference type="InterPro" id="IPR034122">
    <property type="entry name" value="Retropepsin-like_bacterial"/>
</dbReference>
<dbReference type="GO" id="GO:0008233">
    <property type="term" value="F:peptidase activity"/>
    <property type="evidence" value="ECO:0007669"/>
    <property type="project" value="UniProtKB-KW"/>
</dbReference>
<keyword evidence="2" id="KW-0378">Hydrolase</keyword>
<keyword evidence="1" id="KW-0812">Transmembrane</keyword>
<protein>
    <submittedName>
        <fullName evidence="2">Aspartyl protease family protein</fullName>
    </submittedName>
</protein>
<dbReference type="Pfam" id="PF13975">
    <property type="entry name" value="gag-asp_proteas"/>
    <property type="match status" value="1"/>
</dbReference>